<organism evidence="2 3">
    <name type="scientific">Sandarakinorhabdus fusca</name>
    <dbReference type="NCBI Taxonomy" id="1439888"/>
    <lineage>
        <taxon>Bacteria</taxon>
        <taxon>Pseudomonadati</taxon>
        <taxon>Pseudomonadota</taxon>
        <taxon>Alphaproteobacteria</taxon>
        <taxon>Sphingomonadales</taxon>
        <taxon>Sphingosinicellaceae</taxon>
        <taxon>Sandarakinorhabdus</taxon>
    </lineage>
</organism>
<evidence type="ECO:0000313" key="3">
    <source>
        <dbReference type="Proteomes" id="UP000481327"/>
    </source>
</evidence>
<feature type="chain" id="PRO_5028814160" evidence="1">
    <location>
        <begin position="19"/>
        <end position="124"/>
    </location>
</feature>
<dbReference type="AlphaFoldDB" id="A0A7C9GQH0"/>
<sequence>MQWCTGLALAAAVAPAAAQIPPKLSALCPKAAPGEIVVCADTDPPKSPYRLPLPMERDRGDPNAVSVSRERNGLFDYDAGGIGSCGVAGAGGNFGCGMRKHKAWVEQRAGAPAGGGWLFSEPAK</sequence>
<comment type="caution">
    <text evidence="2">The sequence shown here is derived from an EMBL/GenBank/DDBJ whole genome shotgun (WGS) entry which is preliminary data.</text>
</comment>
<dbReference type="OrthoDB" id="7595181at2"/>
<reference evidence="2 3" key="1">
    <citation type="submission" date="2019-09" db="EMBL/GenBank/DDBJ databases">
        <title>Polymorphobacter sp. isolated from a lake in China.</title>
        <authorList>
            <person name="Liu Z."/>
        </authorList>
    </citation>
    <scope>NUCLEOTIDE SEQUENCE [LARGE SCALE GENOMIC DNA]</scope>
    <source>
        <strain evidence="2 3">D40P</strain>
    </source>
</reference>
<evidence type="ECO:0000256" key="1">
    <source>
        <dbReference type="SAM" id="SignalP"/>
    </source>
</evidence>
<dbReference type="Proteomes" id="UP000481327">
    <property type="component" value="Unassembled WGS sequence"/>
</dbReference>
<dbReference type="RefSeq" id="WP_152576848.1">
    <property type="nucleotide sequence ID" value="NZ_JAATJI010000001.1"/>
</dbReference>
<keyword evidence="3" id="KW-1185">Reference proteome</keyword>
<proteinExistence type="predicted"/>
<keyword evidence="1" id="KW-0732">Signal</keyword>
<evidence type="ECO:0000313" key="2">
    <source>
        <dbReference type="EMBL" id="MQT16451.1"/>
    </source>
</evidence>
<protein>
    <submittedName>
        <fullName evidence="2">Uncharacterized protein</fullName>
    </submittedName>
</protein>
<feature type="signal peptide" evidence="1">
    <location>
        <begin position="1"/>
        <end position="18"/>
    </location>
</feature>
<name>A0A7C9GQH0_9SPHN</name>
<dbReference type="EMBL" id="WIOL01000001">
    <property type="protein sequence ID" value="MQT16451.1"/>
    <property type="molecule type" value="Genomic_DNA"/>
</dbReference>
<gene>
    <name evidence="2" type="ORF">F3168_04165</name>
</gene>
<accession>A0A7C9GQH0</accession>